<protein>
    <submittedName>
        <fullName evidence="1">Uncharacterized protein</fullName>
    </submittedName>
</protein>
<proteinExistence type="predicted"/>
<comment type="caution">
    <text evidence="1">The sequence shown here is derived from an EMBL/GenBank/DDBJ whole genome shotgun (WGS) entry which is preliminary data.</text>
</comment>
<reference evidence="1 2" key="1">
    <citation type="submission" date="2021-06" db="EMBL/GenBank/DDBJ databases">
        <title>Caerostris extrusa draft genome.</title>
        <authorList>
            <person name="Kono N."/>
            <person name="Arakawa K."/>
        </authorList>
    </citation>
    <scope>NUCLEOTIDE SEQUENCE [LARGE SCALE GENOMIC DNA]</scope>
</reference>
<name>A0AAV4YA06_CAEEX</name>
<dbReference type="EMBL" id="BPLR01001540">
    <property type="protein sequence ID" value="GIZ03025.1"/>
    <property type="molecule type" value="Genomic_DNA"/>
</dbReference>
<evidence type="ECO:0000313" key="2">
    <source>
        <dbReference type="Proteomes" id="UP001054945"/>
    </source>
</evidence>
<evidence type="ECO:0000313" key="1">
    <source>
        <dbReference type="EMBL" id="GIZ03025.1"/>
    </source>
</evidence>
<keyword evidence="2" id="KW-1185">Reference proteome</keyword>
<gene>
    <name evidence="1" type="ORF">CEXT_14721</name>
</gene>
<accession>A0AAV4YA06</accession>
<dbReference type="AlphaFoldDB" id="A0AAV4YA06"/>
<sequence>MVSPQMSKNYILLRRKINHKLLHTGFSKSTVLVCHGSSSRRGSSCSEESSPRMAVIRHRSPEIRGRQERQPGFDVRSAETAKTKDVIQLEFSFGNGLLASLNCCFQCKSTVFIRN</sequence>
<organism evidence="1 2">
    <name type="scientific">Caerostris extrusa</name>
    <name type="common">Bark spider</name>
    <name type="synonym">Caerostris bankana</name>
    <dbReference type="NCBI Taxonomy" id="172846"/>
    <lineage>
        <taxon>Eukaryota</taxon>
        <taxon>Metazoa</taxon>
        <taxon>Ecdysozoa</taxon>
        <taxon>Arthropoda</taxon>
        <taxon>Chelicerata</taxon>
        <taxon>Arachnida</taxon>
        <taxon>Araneae</taxon>
        <taxon>Araneomorphae</taxon>
        <taxon>Entelegynae</taxon>
        <taxon>Araneoidea</taxon>
        <taxon>Araneidae</taxon>
        <taxon>Caerostris</taxon>
    </lineage>
</organism>
<dbReference type="Proteomes" id="UP001054945">
    <property type="component" value="Unassembled WGS sequence"/>
</dbReference>